<evidence type="ECO:0000256" key="4">
    <source>
        <dbReference type="ARBA" id="ARBA00022722"/>
    </source>
</evidence>
<feature type="domain" description="TNase-like" evidence="8">
    <location>
        <begin position="71"/>
        <end position="218"/>
    </location>
</feature>
<proteinExistence type="inferred from homology"/>
<dbReference type="HOGENOM" id="CLU_046484_0_0_1"/>
<dbReference type="PANTHER" id="PTHR12302">
    <property type="entry name" value="EBNA2 BINDING PROTEIN P100"/>
    <property type="match status" value="1"/>
</dbReference>
<evidence type="ECO:0000256" key="6">
    <source>
        <dbReference type="ARBA" id="ARBA00022801"/>
    </source>
</evidence>
<reference evidence="10" key="1">
    <citation type="journal article" date="2014" name="Proc. Natl. Acad. Sci. U.S.A.">
        <title>Extensive sampling of basidiomycete genomes demonstrates inadequacy of the white-rot/brown-rot paradigm for wood decay fungi.</title>
        <authorList>
            <person name="Riley R."/>
            <person name="Salamov A.A."/>
            <person name="Brown D.W."/>
            <person name="Nagy L.G."/>
            <person name="Floudas D."/>
            <person name="Held B.W."/>
            <person name="Levasseur A."/>
            <person name="Lombard V."/>
            <person name="Morin E."/>
            <person name="Otillar R."/>
            <person name="Lindquist E.A."/>
            <person name="Sun H."/>
            <person name="LaButti K.M."/>
            <person name="Schmutz J."/>
            <person name="Jabbour D."/>
            <person name="Luo H."/>
            <person name="Baker S.E."/>
            <person name="Pisabarro A.G."/>
            <person name="Walton J.D."/>
            <person name="Blanchette R.A."/>
            <person name="Henrissat B."/>
            <person name="Martin F."/>
            <person name="Cullen D."/>
            <person name="Hibbett D.S."/>
            <person name="Grigoriev I.V."/>
        </authorList>
    </citation>
    <scope>NUCLEOTIDE SEQUENCE [LARGE SCALE GENOMIC DNA]</scope>
    <source>
        <strain evidence="10">FD-172 SS1</strain>
    </source>
</reference>
<dbReference type="PROSITE" id="PS50830">
    <property type="entry name" value="TNASE_3"/>
    <property type="match status" value="1"/>
</dbReference>
<gene>
    <name evidence="9" type="ORF">BOTBODRAFT_115148</name>
</gene>
<evidence type="ECO:0000256" key="1">
    <source>
        <dbReference type="ARBA" id="ARBA00004167"/>
    </source>
</evidence>
<organism evidence="9 10">
    <name type="scientific">Botryobasidium botryosum (strain FD-172 SS1)</name>
    <dbReference type="NCBI Taxonomy" id="930990"/>
    <lineage>
        <taxon>Eukaryota</taxon>
        <taxon>Fungi</taxon>
        <taxon>Dikarya</taxon>
        <taxon>Basidiomycota</taxon>
        <taxon>Agaricomycotina</taxon>
        <taxon>Agaricomycetes</taxon>
        <taxon>Cantharellales</taxon>
        <taxon>Botryobasidiaceae</taxon>
        <taxon>Botryobasidium</taxon>
    </lineage>
</organism>
<dbReference type="InterPro" id="IPR016071">
    <property type="entry name" value="Staphylococal_nuclease_OB-fold"/>
</dbReference>
<protein>
    <recommendedName>
        <fullName evidence="8">TNase-like domain-containing protein</fullName>
    </recommendedName>
</protein>
<keyword evidence="7" id="KW-0106">Calcium</keyword>
<dbReference type="Pfam" id="PF00565">
    <property type="entry name" value="SNase"/>
    <property type="match status" value="1"/>
</dbReference>
<dbReference type="EMBL" id="KL198063">
    <property type="protein sequence ID" value="KDQ10885.1"/>
    <property type="molecule type" value="Genomic_DNA"/>
</dbReference>
<evidence type="ECO:0000256" key="3">
    <source>
        <dbReference type="ARBA" id="ARBA00005435"/>
    </source>
</evidence>
<dbReference type="STRING" id="930990.A0A067M875"/>
<dbReference type="PANTHER" id="PTHR12302:SF3">
    <property type="entry name" value="SERINE_THREONINE-PROTEIN KINASE 31"/>
    <property type="match status" value="1"/>
</dbReference>
<dbReference type="GO" id="GO:0016787">
    <property type="term" value="F:hydrolase activity"/>
    <property type="evidence" value="ECO:0007669"/>
    <property type="project" value="UniProtKB-KW"/>
</dbReference>
<name>A0A067M875_BOTB1</name>
<dbReference type="InParanoid" id="A0A067M875"/>
<dbReference type="FunCoup" id="A0A067M875">
    <property type="interactions" value="3"/>
</dbReference>
<evidence type="ECO:0000313" key="9">
    <source>
        <dbReference type="EMBL" id="KDQ10885.1"/>
    </source>
</evidence>
<accession>A0A067M875</accession>
<dbReference type="SMART" id="SM00318">
    <property type="entry name" value="SNc"/>
    <property type="match status" value="1"/>
</dbReference>
<comment type="subcellular location">
    <subcellularLocation>
        <location evidence="1">Membrane</location>
        <topology evidence="1">Single-pass membrane protein</topology>
    </subcellularLocation>
    <subcellularLocation>
        <location evidence="2">Mitochondrion</location>
    </subcellularLocation>
</comment>
<keyword evidence="10" id="KW-1185">Reference proteome</keyword>
<dbReference type="GO" id="GO:0016020">
    <property type="term" value="C:membrane"/>
    <property type="evidence" value="ECO:0007669"/>
    <property type="project" value="UniProtKB-SubCell"/>
</dbReference>
<dbReference type="GO" id="GO:0005739">
    <property type="term" value="C:mitochondrion"/>
    <property type="evidence" value="ECO:0007669"/>
    <property type="project" value="UniProtKB-SubCell"/>
</dbReference>
<dbReference type="AlphaFoldDB" id="A0A067M875"/>
<keyword evidence="6" id="KW-0378">Hydrolase</keyword>
<evidence type="ECO:0000256" key="2">
    <source>
        <dbReference type="ARBA" id="ARBA00004173"/>
    </source>
</evidence>
<keyword evidence="5" id="KW-0255">Endonuclease</keyword>
<evidence type="ECO:0000256" key="5">
    <source>
        <dbReference type="ARBA" id="ARBA00022759"/>
    </source>
</evidence>
<dbReference type="Proteomes" id="UP000027195">
    <property type="component" value="Unassembled WGS sequence"/>
</dbReference>
<dbReference type="GO" id="GO:0004519">
    <property type="term" value="F:endonuclease activity"/>
    <property type="evidence" value="ECO:0007669"/>
    <property type="project" value="UniProtKB-KW"/>
</dbReference>
<dbReference type="InterPro" id="IPR035437">
    <property type="entry name" value="SNase_OB-fold_sf"/>
</dbReference>
<comment type="similarity">
    <text evidence="3">Belongs to the LCL3 family.</text>
</comment>
<evidence type="ECO:0000313" key="10">
    <source>
        <dbReference type="Proteomes" id="UP000027195"/>
    </source>
</evidence>
<dbReference type="Gene3D" id="2.40.50.90">
    <property type="match status" value="1"/>
</dbReference>
<sequence>MRAAGSGRGPLLRRLPSSPRAELRHPYSTTAIGISTAVAAAVGYLAKKGYDNLRRIPNVQAIPPAYIEGQREIRGVVTNVRDPDNFRLYHTPWPYSFWPIPLNTKDRLGKTIHVRIAGADAPELGRFGKPPQAYAKEAQEWLKSQILDKVVFCTFHRVDHYDRVVATVYYRPTTDSPAVRNLSLEMVRHGWARVYTQHGAVYGVEGIGQYLEAEREAK</sequence>
<evidence type="ECO:0000256" key="7">
    <source>
        <dbReference type="ARBA" id="ARBA00022837"/>
    </source>
</evidence>
<evidence type="ECO:0000259" key="8">
    <source>
        <dbReference type="PROSITE" id="PS50830"/>
    </source>
</evidence>
<keyword evidence="4" id="KW-0540">Nuclease</keyword>
<dbReference type="SUPFAM" id="SSF50199">
    <property type="entry name" value="Staphylococcal nuclease"/>
    <property type="match status" value="1"/>
</dbReference>
<dbReference type="OrthoDB" id="430293at2759"/>